<dbReference type="InterPro" id="IPR006224">
    <property type="entry name" value="PsdUridine_synth_RluA-like_CS"/>
</dbReference>
<dbReference type="InterPro" id="IPR020103">
    <property type="entry name" value="PsdUridine_synth_cat_dom_sf"/>
</dbReference>
<feature type="domain" description="Pseudouridine synthase RsuA/RluA-like" evidence="2">
    <location>
        <begin position="217"/>
        <end position="333"/>
    </location>
</feature>
<reference evidence="3" key="1">
    <citation type="submission" date="2016-09" db="EMBL/GenBank/DDBJ databases">
        <authorList>
            <person name="Hebert L."/>
            <person name="Moumen B."/>
        </authorList>
    </citation>
    <scope>NUCLEOTIDE SEQUENCE [LARGE SCALE GENOMIC DNA]</scope>
    <source>
        <strain evidence="3">OVI</strain>
    </source>
</reference>
<dbReference type="CDD" id="cd02869">
    <property type="entry name" value="PseudoU_synth_RluA_like"/>
    <property type="match status" value="1"/>
</dbReference>
<feature type="domain" description="Pseudouridine synthase RsuA/RluA-like" evidence="2">
    <location>
        <begin position="155"/>
        <end position="195"/>
    </location>
</feature>
<dbReference type="SUPFAM" id="SSF55120">
    <property type="entry name" value="Pseudouridine synthase"/>
    <property type="match status" value="1"/>
</dbReference>
<gene>
    <name evidence="3" type="ORF">TEOVI_000676300</name>
</gene>
<dbReference type="GeneID" id="92380697"/>
<organism evidence="3 4">
    <name type="scientific">Trypanosoma equiperdum</name>
    <dbReference type="NCBI Taxonomy" id="5694"/>
    <lineage>
        <taxon>Eukaryota</taxon>
        <taxon>Discoba</taxon>
        <taxon>Euglenozoa</taxon>
        <taxon>Kinetoplastea</taxon>
        <taxon>Metakinetoplastina</taxon>
        <taxon>Trypanosomatida</taxon>
        <taxon>Trypanosomatidae</taxon>
        <taxon>Trypanosoma</taxon>
    </lineage>
</organism>
<protein>
    <submittedName>
        <fullName evidence="3">RNA pseudouridylate synthase, putative</fullName>
    </submittedName>
</protein>
<accession>A0A1G4I6Y4</accession>
<dbReference type="InterPro" id="IPR050188">
    <property type="entry name" value="RluA_PseudoU_synthase"/>
</dbReference>
<evidence type="ECO:0000313" key="4">
    <source>
        <dbReference type="Proteomes" id="UP000195570"/>
    </source>
</evidence>
<evidence type="ECO:0000313" key="3">
    <source>
        <dbReference type="EMBL" id="SCU67642.1"/>
    </source>
</evidence>
<comment type="caution">
    <text evidence="3">The sequence shown here is derived from an EMBL/GenBank/DDBJ whole genome shotgun (WGS) entry which is preliminary data.</text>
</comment>
<dbReference type="Gene3D" id="3.30.2350.10">
    <property type="entry name" value="Pseudouridine synthase"/>
    <property type="match status" value="1"/>
</dbReference>
<name>A0A1G4I6Y4_TRYEQ</name>
<dbReference type="PANTHER" id="PTHR21600:SF87">
    <property type="entry name" value="RNA PSEUDOURIDYLATE SYNTHASE DOMAIN-CONTAINING PROTEIN 1"/>
    <property type="match status" value="1"/>
</dbReference>
<dbReference type="GO" id="GO:0003723">
    <property type="term" value="F:RNA binding"/>
    <property type="evidence" value="ECO:0007669"/>
    <property type="project" value="InterPro"/>
</dbReference>
<evidence type="ECO:0000256" key="1">
    <source>
        <dbReference type="ARBA" id="ARBA00010876"/>
    </source>
</evidence>
<dbReference type="InterPro" id="IPR006145">
    <property type="entry name" value="PsdUridine_synth_RsuA/RluA"/>
</dbReference>
<comment type="similarity">
    <text evidence="1">Belongs to the pseudouridine synthase RluA family.</text>
</comment>
<dbReference type="Proteomes" id="UP000195570">
    <property type="component" value="Unassembled WGS sequence"/>
</dbReference>
<dbReference type="Pfam" id="PF00849">
    <property type="entry name" value="PseudoU_synth_2"/>
    <property type="match status" value="2"/>
</dbReference>
<dbReference type="RefSeq" id="XP_067078927.1">
    <property type="nucleotide sequence ID" value="XM_067222826.1"/>
</dbReference>
<dbReference type="AlphaFoldDB" id="A0A1G4I6Y4"/>
<keyword evidence="4" id="KW-1185">Reference proteome</keyword>
<dbReference type="GO" id="GO:0000455">
    <property type="term" value="P:enzyme-directed rRNA pseudouridine synthesis"/>
    <property type="evidence" value="ECO:0007669"/>
    <property type="project" value="TreeGrafter"/>
</dbReference>
<dbReference type="GO" id="GO:0009982">
    <property type="term" value="F:pseudouridine synthase activity"/>
    <property type="evidence" value="ECO:0007669"/>
    <property type="project" value="InterPro"/>
</dbReference>
<dbReference type="PANTHER" id="PTHR21600">
    <property type="entry name" value="MITOCHONDRIAL RNA PSEUDOURIDINE SYNTHASE"/>
    <property type="match status" value="1"/>
</dbReference>
<proteinExistence type="inferred from homology"/>
<dbReference type="PROSITE" id="PS01129">
    <property type="entry name" value="PSI_RLU"/>
    <property type="match status" value="1"/>
</dbReference>
<evidence type="ECO:0000259" key="2">
    <source>
        <dbReference type="Pfam" id="PF00849"/>
    </source>
</evidence>
<sequence>MVRSIRYSRPKAAPPELLIDFLCCRFPYLTRSAWEQHARDGHLSVIKAARDSCGAGDNRHGVVVPMDYELQQNDEICFNPPRHLEPDINEHVVVLHSDEALLVCVKNGNLPVAEGGRYSANTLVGVLQRLAGNFTWETANGTAEMCLSKATNKETCGLKVNYYPVHRLDKETSGLVVLAKSAHAARILSGQFERQSQVLNAQLTKYTGGESLTVVTSSQFDELITMDKSVSKSYIAVLDGSVPEGNEFIVCNRVGLLWEELKDSMKDAEKHTKLKKLKMACYHASVGKNQQLYGRPACSRIRILSSSDTLRVSVARVDILTGRTHQIRLHCAQIGFPVLGDKLYETSTPGKVGGLHAVADDIYLYRARETVSMSWGVEGMSVKRHLLHAAILTFTHPTTRERLEFFAAPHEWFLSDVECDEATKLEENKSGTEILRDLLDRAVRGLASHRFQEKVITTFCYQ</sequence>
<dbReference type="EMBL" id="CZPT02000790">
    <property type="protein sequence ID" value="SCU67642.1"/>
    <property type="molecule type" value="Genomic_DNA"/>
</dbReference>
<dbReference type="VEuPathDB" id="TriTrypDB:TEOVI_000676300"/>